<protein>
    <submittedName>
        <fullName evidence="1">Uncharacterized protein</fullName>
    </submittedName>
</protein>
<dbReference type="Proteomes" id="UP000000457">
    <property type="component" value="Segment"/>
</dbReference>
<evidence type="ECO:0000313" key="1">
    <source>
        <dbReference type="EMBL" id="AFC21906.1"/>
    </source>
</evidence>
<dbReference type="RefSeq" id="YP_006987561.1">
    <property type="nucleotide sequence ID" value="NC_019401.1"/>
</dbReference>
<reference evidence="1 2" key="1">
    <citation type="journal article" date="2014" name="Virology">
        <title>Supersize me: Cronobacter sakazakii phage GAP32.</title>
        <authorList>
            <person name="Abbasifar R."/>
            <person name="Griffiths M.W."/>
            <person name="Sabour P.M."/>
            <person name="Ackermann H.-W."/>
            <person name="Vandersteegen K."/>
            <person name="Lavigne R."/>
            <person name="Noben J.-P."/>
            <person name="Villa A.A."/>
            <person name="Abbasifar A."/>
            <person name="Nash J.H.E."/>
            <person name="Kropinski A.M."/>
        </authorList>
    </citation>
    <scope>NUCLEOTIDE SEQUENCE [LARGE SCALE GENOMIC DNA]</scope>
    <source>
        <strain evidence="1">GAP-32</strain>
    </source>
</reference>
<keyword evidence="2" id="KW-1185">Reference proteome</keyword>
<dbReference type="KEGG" id="vg:13994303"/>
<name>K4F6L3_9CAUD</name>
<accession>K4F6L3</accession>
<gene>
    <name evidence="1" type="ORF">GAP32_450</name>
</gene>
<proteinExistence type="predicted"/>
<dbReference type="EMBL" id="JN882285">
    <property type="protein sequence ID" value="AFC21906.1"/>
    <property type="molecule type" value="Genomic_DNA"/>
</dbReference>
<evidence type="ECO:0000313" key="2">
    <source>
        <dbReference type="Proteomes" id="UP000000457"/>
    </source>
</evidence>
<dbReference type="GeneID" id="13994303"/>
<sequence>MKNEKVTLQLSVEEFKWLEKIWSSRVRLGENILTRYEESDLPPNFHDNFDIDKSILNEIERIKNET</sequence>
<organism evidence="1 2">
    <name type="scientific">Cronobacter phage vB_CsaM_GAP32</name>
    <dbReference type="NCBI Taxonomy" id="1141136"/>
    <lineage>
        <taxon>Viruses</taxon>
        <taxon>Duplodnaviria</taxon>
        <taxon>Heunggongvirae</taxon>
        <taxon>Uroviricota</taxon>
        <taxon>Caudoviricetes</taxon>
        <taxon>Mimasvirus</taxon>
        <taxon>Mimasvirus GAP32</taxon>
    </lineage>
</organism>